<comment type="caution">
    <text evidence="1">The sequence shown here is derived from an EMBL/GenBank/DDBJ whole genome shotgun (WGS) entry which is preliminary data.</text>
</comment>
<accession>A0AAV4LQP8</accession>
<proteinExistence type="predicted"/>
<organism evidence="1 2">
    <name type="scientific">Babesia caballi</name>
    <dbReference type="NCBI Taxonomy" id="5871"/>
    <lineage>
        <taxon>Eukaryota</taxon>
        <taxon>Sar</taxon>
        <taxon>Alveolata</taxon>
        <taxon>Apicomplexa</taxon>
        <taxon>Aconoidasida</taxon>
        <taxon>Piroplasmida</taxon>
        <taxon>Babesiidae</taxon>
        <taxon>Babesia</taxon>
    </lineage>
</organism>
<name>A0AAV4LQP8_BABCB</name>
<dbReference type="AlphaFoldDB" id="A0AAV4LQP8"/>
<gene>
    <name evidence="1" type="ORF">BcabD6B2_15520</name>
</gene>
<keyword evidence="2" id="KW-1185">Reference proteome</keyword>
<sequence length="255" mass="26952">MRSQTTRCIRACCICHFDCLTSNVETVHGRDGLLGLRSPLELEESLTKGKTGVRIAENLDVNYGAKGRKHLLNFDLSDGREGPGEPSDLNGEGRVGNLHRLLLNELGSPRSAVLLSLRGLDTNTLTVKLKPVHGEGLDDRLLRVKLDVGHPLGPAGSGVSDALHVAHLASIVAEGLVYLALVGVEVEVDDENGQVLPLRLLDFALPALLLLEAGTVRRIKRRLLHATLARSLLAAAVAPGRGAALSPVGPAGASP</sequence>
<dbReference type="GeneID" id="94193598"/>
<dbReference type="EMBL" id="BPLF01000001">
    <property type="protein sequence ID" value="GIX62117.1"/>
    <property type="molecule type" value="Genomic_DNA"/>
</dbReference>
<evidence type="ECO:0000313" key="1">
    <source>
        <dbReference type="EMBL" id="GIX62117.1"/>
    </source>
</evidence>
<evidence type="ECO:0000313" key="2">
    <source>
        <dbReference type="Proteomes" id="UP001497744"/>
    </source>
</evidence>
<dbReference type="Proteomes" id="UP001497744">
    <property type="component" value="Unassembled WGS sequence"/>
</dbReference>
<reference evidence="1 2" key="1">
    <citation type="submission" date="2021-06" db="EMBL/GenBank/DDBJ databases">
        <title>Genome sequence of Babesia caballi.</title>
        <authorList>
            <person name="Yamagishi J."/>
            <person name="Kidaka T."/>
            <person name="Ochi A."/>
        </authorList>
    </citation>
    <scope>NUCLEOTIDE SEQUENCE [LARGE SCALE GENOMIC DNA]</scope>
    <source>
        <strain evidence="1">USDA-D6B2</strain>
    </source>
</reference>
<dbReference type="RefSeq" id="XP_067714186.1">
    <property type="nucleotide sequence ID" value="XM_067858085.1"/>
</dbReference>
<protein>
    <submittedName>
        <fullName evidence="1">Aconitate hydratase</fullName>
    </submittedName>
</protein>